<dbReference type="AlphaFoldDB" id="A0A9P4TIG1"/>
<evidence type="ECO:0000313" key="2">
    <source>
        <dbReference type="Proteomes" id="UP000801428"/>
    </source>
</evidence>
<evidence type="ECO:0000313" key="1">
    <source>
        <dbReference type="EMBL" id="KAF3005148.1"/>
    </source>
</evidence>
<gene>
    <name evidence="1" type="ORF">E8E13_010458</name>
</gene>
<sequence length="136" mass="15098">MLVTIPYDSIRYYVTRHSRALDEVVEPRLVALDMCSPDNVLIDEHTKCVTGLVGFSNVVWGDALMTGGLADGSEAFFEGFGECPARLGSVKIRMLIYAIYRAILAVAAHHYRPHTSIDELAVRRDLVCAVNELARM</sequence>
<organism evidence="1 2">
    <name type="scientific">Curvularia kusanoi</name>
    <name type="common">Cochliobolus kusanoi</name>
    <dbReference type="NCBI Taxonomy" id="90978"/>
    <lineage>
        <taxon>Eukaryota</taxon>
        <taxon>Fungi</taxon>
        <taxon>Dikarya</taxon>
        <taxon>Ascomycota</taxon>
        <taxon>Pezizomycotina</taxon>
        <taxon>Dothideomycetes</taxon>
        <taxon>Pleosporomycetidae</taxon>
        <taxon>Pleosporales</taxon>
        <taxon>Pleosporineae</taxon>
        <taxon>Pleosporaceae</taxon>
        <taxon>Curvularia</taxon>
    </lineage>
</organism>
<evidence type="ECO:0008006" key="3">
    <source>
        <dbReference type="Google" id="ProtNLM"/>
    </source>
</evidence>
<protein>
    <recommendedName>
        <fullName evidence="3">Aminoglycoside phosphotransferase domain-containing protein</fullName>
    </recommendedName>
</protein>
<dbReference type="Proteomes" id="UP000801428">
    <property type="component" value="Unassembled WGS sequence"/>
</dbReference>
<comment type="caution">
    <text evidence="1">The sequence shown here is derived from an EMBL/GenBank/DDBJ whole genome shotgun (WGS) entry which is preliminary data.</text>
</comment>
<keyword evidence="2" id="KW-1185">Reference proteome</keyword>
<reference evidence="1" key="1">
    <citation type="submission" date="2019-04" db="EMBL/GenBank/DDBJ databases">
        <title>Sequencing of skin fungus with MAO and IRED activity.</title>
        <authorList>
            <person name="Marsaioli A.J."/>
            <person name="Bonatto J.M.C."/>
            <person name="Reis Junior O."/>
        </authorList>
    </citation>
    <scope>NUCLEOTIDE SEQUENCE</scope>
    <source>
        <strain evidence="1">30M1</strain>
    </source>
</reference>
<dbReference type="OrthoDB" id="5210591at2759"/>
<accession>A0A9P4TIG1</accession>
<dbReference type="EMBL" id="SWKU01000007">
    <property type="protein sequence ID" value="KAF3005148.1"/>
    <property type="molecule type" value="Genomic_DNA"/>
</dbReference>
<proteinExistence type="predicted"/>
<name>A0A9P4TIG1_CURKU</name>